<keyword evidence="3" id="KW-1185">Reference proteome</keyword>
<reference evidence="2" key="1">
    <citation type="journal article" date="2023" name="IScience">
        <title>Live-bearing cockroach genome reveals convergent evolutionary mechanisms linked to viviparity in insects and beyond.</title>
        <authorList>
            <person name="Fouks B."/>
            <person name="Harrison M.C."/>
            <person name="Mikhailova A.A."/>
            <person name="Marchal E."/>
            <person name="English S."/>
            <person name="Carruthers M."/>
            <person name="Jennings E.C."/>
            <person name="Chiamaka E.L."/>
            <person name="Frigard R.A."/>
            <person name="Pippel M."/>
            <person name="Attardo G.M."/>
            <person name="Benoit J.B."/>
            <person name="Bornberg-Bauer E."/>
            <person name="Tobe S.S."/>
        </authorList>
    </citation>
    <scope>NUCLEOTIDE SEQUENCE</scope>
    <source>
        <strain evidence="2">Stay&amp;Tobe</strain>
    </source>
</reference>
<feature type="non-terminal residue" evidence="2">
    <location>
        <position position="1"/>
    </location>
</feature>
<reference evidence="2" key="2">
    <citation type="submission" date="2023-05" db="EMBL/GenBank/DDBJ databases">
        <authorList>
            <person name="Fouks B."/>
        </authorList>
    </citation>
    <scope>NUCLEOTIDE SEQUENCE</scope>
    <source>
        <strain evidence="2">Stay&amp;Tobe</strain>
        <tissue evidence="2">Testes</tissue>
    </source>
</reference>
<gene>
    <name evidence="2" type="ORF">L9F63_012323</name>
</gene>
<evidence type="ECO:0000313" key="2">
    <source>
        <dbReference type="EMBL" id="KAJ9596626.1"/>
    </source>
</evidence>
<evidence type="ECO:0000256" key="1">
    <source>
        <dbReference type="SAM" id="MobiDB-lite"/>
    </source>
</evidence>
<name>A0AAD8ADK1_DIPPU</name>
<feature type="non-terminal residue" evidence="2">
    <location>
        <position position="53"/>
    </location>
</feature>
<dbReference type="EMBL" id="JASPKZ010001977">
    <property type="protein sequence ID" value="KAJ9596626.1"/>
    <property type="molecule type" value="Genomic_DNA"/>
</dbReference>
<proteinExistence type="predicted"/>
<feature type="region of interest" description="Disordered" evidence="1">
    <location>
        <begin position="25"/>
        <end position="53"/>
    </location>
</feature>
<protein>
    <submittedName>
        <fullName evidence="2">Uncharacterized protein</fullName>
    </submittedName>
</protein>
<dbReference type="AlphaFoldDB" id="A0AAD8ADK1"/>
<feature type="compositionally biased region" description="Basic and acidic residues" evidence="1">
    <location>
        <begin position="26"/>
        <end position="53"/>
    </location>
</feature>
<comment type="caution">
    <text evidence="2">The sequence shown here is derived from an EMBL/GenBank/DDBJ whole genome shotgun (WGS) entry which is preliminary data.</text>
</comment>
<organism evidence="2 3">
    <name type="scientific">Diploptera punctata</name>
    <name type="common">Pacific beetle cockroach</name>
    <dbReference type="NCBI Taxonomy" id="6984"/>
    <lineage>
        <taxon>Eukaryota</taxon>
        <taxon>Metazoa</taxon>
        <taxon>Ecdysozoa</taxon>
        <taxon>Arthropoda</taxon>
        <taxon>Hexapoda</taxon>
        <taxon>Insecta</taxon>
        <taxon>Pterygota</taxon>
        <taxon>Neoptera</taxon>
        <taxon>Polyneoptera</taxon>
        <taxon>Dictyoptera</taxon>
        <taxon>Blattodea</taxon>
        <taxon>Blaberoidea</taxon>
        <taxon>Blaberidae</taxon>
        <taxon>Diplopterinae</taxon>
        <taxon>Diploptera</taxon>
    </lineage>
</organism>
<accession>A0AAD8ADK1</accession>
<sequence length="53" mass="5730">IAASMPLTFCGIAAVSAGRSVISQRTDSHVVKEGRERGRRESGGSRDMKFLHL</sequence>
<dbReference type="Proteomes" id="UP001233999">
    <property type="component" value="Unassembled WGS sequence"/>
</dbReference>
<evidence type="ECO:0000313" key="3">
    <source>
        <dbReference type="Proteomes" id="UP001233999"/>
    </source>
</evidence>